<dbReference type="GO" id="GO:0003700">
    <property type="term" value="F:DNA-binding transcription factor activity"/>
    <property type="evidence" value="ECO:0007669"/>
    <property type="project" value="InterPro"/>
</dbReference>
<dbReference type="Pfam" id="PF02607">
    <property type="entry name" value="B12-binding_2"/>
    <property type="match status" value="1"/>
</dbReference>
<dbReference type="SUPFAM" id="SSF52242">
    <property type="entry name" value="Cobalamin (vitamin B12)-binding domain"/>
    <property type="match status" value="1"/>
</dbReference>
<dbReference type="GO" id="GO:0046872">
    <property type="term" value="F:metal ion binding"/>
    <property type="evidence" value="ECO:0007669"/>
    <property type="project" value="InterPro"/>
</dbReference>
<dbReference type="InterPro" id="IPR000551">
    <property type="entry name" value="MerR-type_HTH_dom"/>
</dbReference>
<dbReference type="PROSITE" id="PS50937">
    <property type="entry name" value="HTH_MERR_2"/>
    <property type="match status" value="1"/>
</dbReference>
<protein>
    <submittedName>
        <fullName evidence="4">MerR family transcriptional regulator</fullName>
    </submittedName>
</protein>
<reference evidence="5" key="1">
    <citation type="submission" date="2016-10" db="EMBL/GenBank/DDBJ databases">
        <title>Frankia sp. NRRL B-16386 Genome sequencing.</title>
        <authorList>
            <person name="Ghodhbane-Gtari F."/>
            <person name="Swanson E."/>
            <person name="Gueddou A."/>
            <person name="Hezbri K."/>
            <person name="Ktari K."/>
            <person name="Nouioui I."/>
            <person name="Morris K."/>
            <person name="Simpson S."/>
            <person name="Abebe-Akele F."/>
            <person name="Thomas K."/>
            <person name="Gtari M."/>
            <person name="Tisa L.S."/>
        </authorList>
    </citation>
    <scope>NUCLEOTIDE SEQUENCE [LARGE SCALE GENOMIC DNA]</scope>
    <source>
        <strain evidence="5">NRRL B-16386</strain>
    </source>
</reference>
<evidence type="ECO:0000256" key="2">
    <source>
        <dbReference type="SAM" id="MobiDB-lite"/>
    </source>
</evidence>
<dbReference type="PANTHER" id="PTHR30204:SF97">
    <property type="entry name" value="MERR FAMILY REGULATORY PROTEIN"/>
    <property type="match status" value="1"/>
</dbReference>
<evidence type="ECO:0000313" key="5">
    <source>
        <dbReference type="Proteomes" id="UP000188929"/>
    </source>
</evidence>
<name>A0A1V2I1N1_9ACTN</name>
<dbReference type="SUPFAM" id="SSF46955">
    <property type="entry name" value="Putative DNA-binding domain"/>
    <property type="match status" value="1"/>
</dbReference>
<sequence>MTGQWTHEPDAASAGDVARRLGVAVTTLRTWHQRYGLGPSQHAPGRHRRYTEADIARLDLMARLTARGLPAAEAARTALAGDPSPRGSPTVVRDGGGRTVPVGRADPAARGLARAATRLDTLAMREIIAAAIQERGVAGAWDEVLLPVLAGLGHRHAATGGLIEVEHLLSRCVSEALATVPRPTDRARPPRLLLACAAEEQHSLPLEALAAALAEHDVPSRLLGPRVPTTALTETVRRTRPTAVVIWSHARTTADPHQLQACLHDQHRPVLVAVGPGWADLPTAVERPADLPAAVALLLPLARG</sequence>
<dbReference type="Gene3D" id="1.10.1660.10">
    <property type="match status" value="1"/>
</dbReference>
<dbReference type="InterPro" id="IPR036594">
    <property type="entry name" value="Meth_synthase_dom"/>
</dbReference>
<organism evidence="4 5">
    <name type="scientific">Pseudofrankia asymbiotica</name>
    <dbReference type="NCBI Taxonomy" id="1834516"/>
    <lineage>
        <taxon>Bacteria</taxon>
        <taxon>Bacillati</taxon>
        <taxon>Actinomycetota</taxon>
        <taxon>Actinomycetes</taxon>
        <taxon>Frankiales</taxon>
        <taxon>Frankiaceae</taxon>
        <taxon>Pseudofrankia</taxon>
    </lineage>
</organism>
<dbReference type="GO" id="GO:0031419">
    <property type="term" value="F:cobalamin binding"/>
    <property type="evidence" value="ECO:0007669"/>
    <property type="project" value="InterPro"/>
</dbReference>
<dbReference type="Gene3D" id="1.10.1240.10">
    <property type="entry name" value="Methionine synthase domain"/>
    <property type="match status" value="1"/>
</dbReference>
<proteinExistence type="predicted"/>
<dbReference type="AlphaFoldDB" id="A0A1V2I1N1"/>
<evidence type="ECO:0000256" key="1">
    <source>
        <dbReference type="ARBA" id="ARBA00023125"/>
    </source>
</evidence>
<evidence type="ECO:0000313" key="4">
    <source>
        <dbReference type="EMBL" id="ONH23467.1"/>
    </source>
</evidence>
<dbReference type="STRING" id="1834516.BL253_32815"/>
<accession>A0A1V2I1N1</accession>
<dbReference type="InterPro" id="IPR009061">
    <property type="entry name" value="DNA-bd_dom_put_sf"/>
</dbReference>
<dbReference type="RefSeq" id="WP_076821504.1">
    <property type="nucleotide sequence ID" value="NZ_MOMC01000085.1"/>
</dbReference>
<dbReference type="Proteomes" id="UP000188929">
    <property type="component" value="Unassembled WGS sequence"/>
</dbReference>
<gene>
    <name evidence="4" type="ORF">BL253_32815</name>
</gene>
<keyword evidence="5" id="KW-1185">Reference proteome</keyword>
<evidence type="ECO:0000259" key="3">
    <source>
        <dbReference type="PROSITE" id="PS50937"/>
    </source>
</evidence>
<keyword evidence="1" id="KW-0238">DNA-binding</keyword>
<dbReference type="OrthoDB" id="9800334at2"/>
<dbReference type="InterPro" id="IPR036724">
    <property type="entry name" value="Cobalamin-bd_sf"/>
</dbReference>
<dbReference type="EMBL" id="MOMC01000085">
    <property type="protein sequence ID" value="ONH23467.1"/>
    <property type="molecule type" value="Genomic_DNA"/>
</dbReference>
<dbReference type="GO" id="GO:0003677">
    <property type="term" value="F:DNA binding"/>
    <property type="evidence" value="ECO:0007669"/>
    <property type="project" value="UniProtKB-KW"/>
</dbReference>
<dbReference type="Gene3D" id="3.40.50.280">
    <property type="entry name" value="Cobalamin-binding domain"/>
    <property type="match status" value="1"/>
</dbReference>
<dbReference type="InterPro" id="IPR047057">
    <property type="entry name" value="MerR_fam"/>
</dbReference>
<dbReference type="Pfam" id="PF13411">
    <property type="entry name" value="MerR_1"/>
    <property type="match status" value="1"/>
</dbReference>
<dbReference type="SMART" id="SM00422">
    <property type="entry name" value="HTH_MERR"/>
    <property type="match status" value="1"/>
</dbReference>
<feature type="domain" description="HTH merR-type" evidence="3">
    <location>
        <begin position="15"/>
        <end position="80"/>
    </location>
</feature>
<comment type="caution">
    <text evidence="4">The sequence shown here is derived from an EMBL/GenBank/DDBJ whole genome shotgun (WGS) entry which is preliminary data.</text>
</comment>
<dbReference type="InterPro" id="IPR003759">
    <property type="entry name" value="Cbl-bd_cap"/>
</dbReference>
<feature type="region of interest" description="Disordered" evidence="2">
    <location>
        <begin position="77"/>
        <end position="104"/>
    </location>
</feature>
<dbReference type="PANTHER" id="PTHR30204">
    <property type="entry name" value="REDOX-CYCLING DRUG-SENSING TRANSCRIPTIONAL ACTIVATOR SOXR"/>
    <property type="match status" value="1"/>
</dbReference>